<evidence type="ECO:0000256" key="2">
    <source>
        <dbReference type="ARBA" id="ARBA00007018"/>
    </source>
</evidence>
<feature type="transmembrane region" description="Helical" evidence="8">
    <location>
        <begin position="164"/>
        <end position="187"/>
    </location>
</feature>
<evidence type="ECO:0008006" key="10">
    <source>
        <dbReference type="Google" id="ProtNLM"/>
    </source>
</evidence>
<sequence>MGRRMGEKQHQKHDPGRGTGRDSTKRGRRGSASSEVGKSRRKETTAEHFGHISTKKELESSPSRSVLRLYTIDEVPSYLCDNASILTGYRMNYTTEMCVRSVFALHNETFNIWTHLFGFVVFVVVITFFFVGVLVPSLFHHQVSSNGVQSASQLSRDSLSEYRWPTLIVFAALAFGALTCMLCSATFHTLIPHECPTVYRWAHVLDYFGITFMVVGSFLPMCYMCFACTPSLKWGYMGMIFFFGIGGILGPCFRSWTDPSYMRFKIAFYVCMVGSGLIPITHIYLILPLNISTAVVEGLLLMMVLYGVGVVVYVFQVPEVFYPGRFDIYLSSHQLWHIFVLAAALVHFFNCAAMYVNMHSLPLNC</sequence>
<reference evidence="9" key="1">
    <citation type="journal article" date="2012" name="Proc. Natl. Acad. Sci. U.S.A.">
        <title>Antigenic diversity is generated by distinct evolutionary mechanisms in African trypanosome species.</title>
        <authorList>
            <person name="Jackson A.P."/>
            <person name="Berry A."/>
            <person name="Aslett M."/>
            <person name="Allison H.C."/>
            <person name="Burton P."/>
            <person name="Vavrova-Anderson J."/>
            <person name="Brown R."/>
            <person name="Browne H."/>
            <person name="Corton N."/>
            <person name="Hauser H."/>
            <person name="Gamble J."/>
            <person name="Gilderthorp R."/>
            <person name="Marcello L."/>
            <person name="McQuillan J."/>
            <person name="Otto T.D."/>
            <person name="Quail M.A."/>
            <person name="Sanders M.J."/>
            <person name="van Tonder A."/>
            <person name="Ginger M.L."/>
            <person name="Field M.C."/>
            <person name="Barry J.D."/>
            <person name="Hertz-Fowler C."/>
            <person name="Berriman M."/>
        </authorList>
    </citation>
    <scope>NUCLEOTIDE SEQUENCE</scope>
    <source>
        <strain evidence="9">IL3000</strain>
    </source>
</reference>
<evidence type="ECO:0000313" key="9">
    <source>
        <dbReference type="EMBL" id="CCC94032.1"/>
    </source>
</evidence>
<feature type="transmembrane region" description="Helical" evidence="8">
    <location>
        <begin position="266"/>
        <end position="287"/>
    </location>
</feature>
<evidence type="ECO:0000256" key="7">
    <source>
        <dbReference type="SAM" id="MobiDB-lite"/>
    </source>
</evidence>
<feature type="transmembrane region" description="Helical" evidence="8">
    <location>
        <begin position="335"/>
        <end position="356"/>
    </location>
</feature>
<dbReference type="PANTHER" id="PTHR20855:SF52">
    <property type="entry name" value="ADIPONECTIN RECEPTOR PROTEIN"/>
    <property type="match status" value="1"/>
</dbReference>
<feature type="transmembrane region" description="Helical" evidence="8">
    <location>
        <begin position="234"/>
        <end position="254"/>
    </location>
</feature>
<dbReference type="PANTHER" id="PTHR20855">
    <property type="entry name" value="ADIPOR/PROGESTIN RECEPTOR-RELATED"/>
    <property type="match status" value="1"/>
</dbReference>
<feature type="compositionally biased region" description="Basic and acidic residues" evidence="7">
    <location>
        <begin position="1"/>
        <end position="25"/>
    </location>
</feature>
<keyword evidence="6" id="KW-0862">Zinc</keyword>
<dbReference type="AlphaFoldDB" id="G0UXB5"/>
<protein>
    <recommendedName>
        <fullName evidence="10">Adiponectin receptor protein 1</fullName>
    </recommendedName>
</protein>
<feature type="binding site" evidence="6">
    <location>
        <position position="188"/>
    </location>
    <ligand>
        <name>Zn(2+)</name>
        <dbReference type="ChEBI" id="CHEBI:29105"/>
    </ligand>
</feature>
<feature type="compositionally biased region" description="Basic and acidic residues" evidence="7">
    <location>
        <begin position="42"/>
        <end position="57"/>
    </location>
</feature>
<feature type="region of interest" description="Disordered" evidence="7">
    <location>
        <begin position="1"/>
        <end position="57"/>
    </location>
</feature>
<evidence type="ECO:0000256" key="5">
    <source>
        <dbReference type="ARBA" id="ARBA00023136"/>
    </source>
</evidence>
<dbReference type="GO" id="GO:0016020">
    <property type="term" value="C:membrane"/>
    <property type="evidence" value="ECO:0007669"/>
    <property type="project" value="UniProtKB-SubCell"/>
</dbReference>
<dbReference type="EMBL" id="HE575323">
    <property type="protein sequence ID" value="CCC94032.1"/>
    <property type="molecule type" value="Genomic_DNA"/>
</dbReference>
<proteinExistence type="inferred from homology"/>
<evidence type="ECO:0000256" key="8">
    <source>
        <dbReference type="SAM" id="Phobius"/>
    </source>
</evidence>
<dbReference type="VEuPathDB" id="TriTrypDB:TcIL3000_10_8080"/>
<dbReference type="InterPro" id="IPR004254">
    <property type="entry name" value="AdipoR/HlyIII-related"/>
</dbReference>
<dbReference type="Pfam" id="PF03006">
    <property type="entry name" value="HlyIII"/>
    <property type="match status" value="1"/>
</dbReference>
<evidence type="ECO:0000256" key="1">
    <source>
        <dbReference type="ARBA" id="ARBA00004141"/>
    </source>
</evidence>
<feature type="transmembrane region" description="Helical" evidence="8">
    <location>
        <begin position="112"/>
        <end position="135"/>
    </location>
</feature>
<feature type="transmembrane region" description="Helical" evidence="8">
    <location>
        <begin position="294"/>
        <end position="315"/>
    </location>
</feature>
<evidence type="ECO:0000256" key="6">
    <source>
        <dbReference type="PIRSR" id="PIRSR604254-1"/>
    </source>
</evidence>
<accession>G0UXB5</accession>
<evidence type="ECO:0000256" key="4">
    <source>
        <dbReference type="ARBA" id="ARBA00022989"/>
    </source>
</evidence>
<comment type="subcellular location">
    <subcellularLocation>
        <location evidence="1">Membrane</location>
        <topology evidence="1">Multi-pass membrane protein</topology>
    </subcellularLocation>
</comment>
<evidence type="ECO:0000256" key="3">
    <source>
        <dbReference type="ARBA" id="ARBA00022692"/>
    </source>
</evidence>
<name>G0UXB5_TRYCI</name>
<keyword evidence="3 8" id="KW-0812">Transmembrane</keyword>
<dbReference type="GO" id="GO:0046872">
    <property type="term" value="F:metal ion binding"/>
    <property type="evidence" value="ECO:0007669"/>
    <property type="project" value="UniProtKB-KW"/>
</dbReference>
<gene>
    <name evidence="9" type="ORF">TCIL3000_10_8080</name>
</gene>
<feature type="binding site" evidence="6">
    <location>
        <position position="337"/>
    </location>
    <ligand>
        <name>Zn(2+)</name>
        <dbReference type="ChEBI" id="CHEBI:29105"/>
    </ligand>
</feature>
<organism evidence="9">
    <name type="scientific">Trypanosoma congolense (strain IL3000)</name>
    <dbReference type="NCBI Taxonomy" id="1068625"/>
    <lineage>
        <taxon>Eukaryota</taxon>
        <taxon>Discoba</taxon>
        <taxon>Euglenozoa</taxon>
        <taxon>Kinetoplastea</taxon>
        <taxon>Metakinetoplastina</taxon>
        <taxon>Trypanosomatida</taxon>
        <taxon>Trypanosomatidae</taxon>
        <taxon>Trypanosoma</taxon>
        <taxon>Nannomonas</taxon>
    </lineage>
</organism>
<comment type="similarity">
    <text evidence="2">Belongs to the ADIPOR family.</text>
</comment>
<dbReference type="GO" id="GO:0038023">
    <property type="term" value="F:signaling receptor activity"/>
    <property type="evidence" value="ECO:0007669"/>
    <property type="project" value="TreeGrafter"/>
</dbReference>
<feature type="transmembrane region" description="Helical" evidence="8">
    <location>
        <begin position="207"/>
        <end position="227"/>
    </location>
</feature>
<keyword evidence="4 8" id="KW-1133">Transmembrane helix</keyword>
<feature type="binding site" evidence="6">
    <location>
        <position position="333"/>
    </location>
    <ligand>
        <name>Zn(2+)</name>
        <dbReference type="ChEBI" id="CHEBI:29105"/>
    </ligand>
</feature>
<keyword evidence="6" id="KW-0479">Metal-binding</keyword>
<keyword evidence="5 8" id="KW-0472">Membrane</keyword>